<reference evidence="1 2" key="1">
    <citation type="journal article" date="2013" name="Genome Announc.">
        <title>Draft Genome Sequence of the Cellulolytic Bacterium Clostridium papyrosolvens C7 (ATCC 700395).</title>
        <authorList>
            <person name="Zepeda V."/>
            <person name="Dassa B."/>
            <person name="Borovok I."/>
            <person name="Lamed R."/>
            <person name="Bayer E.A."/>
            <person name="Cate J.H."/>
        </authorList>
    </citation>
    <scope>NUCLEOTIDE SEQUENCE [LARGE SCALE GENOMIC DNA]</scope>
    <source>
        <strain evidence="1 2">C7</strain>
    </source>
</reference>
<evidence type="ECO:0000313" key="2">
    <source>
        <dbReference type="Proteomes" id="UP000016860"/>
    </source>
</evidence>
<name>U4QXZ9_9FIRM</name>
<comment type="caution">
    <text evidence="1">The sequence shown here is derived from an EMBL/GenBank/DDBJ whole genome shotgun (WGS) entry which is preliminary data.</text>
</comment>
<accession>U4QXZ9</accession>
<dbReference type="PATRIC" id="fig|1330534.3.peg.3982"/>
<gene>
    <name evidence="1" type="ORF">L323_20045</name>
</gene>
<protein>
    <submittedName>
        <fullName evidence="1">Uncharacterized protein</fullName>
    </submittedName>
</protein>
<dbReference type="EMBL" id="ATAY01000098">
    <property type="protein sequence ID" value="EPR07792.1"/>
    <property type="molecule type" value="Genomic_DNA"/>
</dbReference>
<organism evidence="1 2">
    <name type="scientific">Ruminiclostridium papyrosolvens C7</name>
    <dbReference type="NCBI Taxonomy" id="1330534"/>
    <lineage>
        <taxon>Bacteria</taxon>
        <taxon>Bacillati</taxon>
        <taxon>Bacillota</taxon>
        <taxon>Clostridia</taxon>
        <taxon>Eubacteriales</taxon>
        <taxon>Oscillospiraceae</taxon>
        <taxon>Ruminiclostridium</taxon>
    </lineage>
</organism>
<dbReference type="AlphaFoldDB" id="U4QXZ9"/>
<sequence length="39" mass="4371">MTVKLALLLRKLGLSVSYDGDRKIVLVEKDIKKAAIESR</sequence>
<dbReference type="Proteomes" id="UP000016860">
    <property type="component" value="Unassembled WGS sequence"/>
</dbReference>
<proteinExistence type="predicted"/>
<evidence type="ECO:0000313" key="1">
    <source>
        <dbReference type="EMBL" id="EPR07792.1"/>
    </source>
</evidence>
<dbReference type="STRING" id="1330534.L323_20045"/>